<comment type="caution">
    <text evidence="2">The sequence shown here is derived from an EMBL/GenBank/DDBJ whole genome shotgun (WGS) entry which is preliminary data.</text>
</comment>
<organism evidence="2 3">
    <name type="scientific">Actinoplanes subglobosus</name>
    <dbReference type="NCBI Taxonomy" id="1547892"/>
    <lineage>
        <taxon>Bacteria</taxon>
        <taxon>Bacillati</taxon>
        <taxon>Actinomycetota</taxon>
        <taxon>Actinomycetes</taxon>
        <taxon>Micromonosporales</taxon>
        <taxon>Micromonosporaceae</taxon>
        <taxon>Actinoplanes</taxon>
    </lineage>
</organism>
<name>A0ABV8J843_9ACTN</name>
<evidence type="ECO:0000313" key="3">
    <source>
        <dbReference type="Proteomes" id="UP001595867"/>
    </source>
</evidence>
<dbReference type="Proteomes" id="UP001595867">
    <property type="component" value="Unassembled WGS sequence"/>
</dbReference>
<keyword evidence="3" id="KW-1185">Reference proteome</keyword>
<feature type="coiled-coil region" evidence="1">
    <location>
        <begin position="83"/>
        <end position="159"/>
    </location>
</feature>
<evidence type="ECO:0000256" key="1">
    <source>
        <dbReference type="SAM" id="Coils"/>
    </source>
</evidence>
<gene>
    <name evidence="2" type="ORF">ACFO0C_48270</name>
</gene>
<dbReference type="EMBL" id="JBHSBL010000043">
    <property type="protein sequence ID" value="MFC4072779.1"/>
    <property type="molecule type" value="Genomic_DNA"/>
</dbReference>
<keyword evidence="1" id="KW-0175">Coiled coil</keyword>
<sequence length="259" mass="28621">MVVEAGTTGTGWRSRREQALARRIDRLRDDHARDEFEKAALRLRLMEAAEELWAAVDAVQQRTDAEGEAAWEARESERVRAEHATLLAALAAAEADLDRAQRNADDAEYRADRAERRARAAAHAAVTATERADQAIQRAELAERDLAEARNTIEETRKQVGPGTTAIRQGWATEQTPGPFRIPASPPDFPVTQPGFARAQVNLFLDWAHGARAGSPPSARFSMVREGFAPNAVIAYVRAVAGVLRTQQRTKVLNELPRE</sequence>
<proteinExistence type="predicted"/>
<accession>A0ABV8J843</accession>
<dbReference type="RefSeq" id="WP_378073662.1">
    <property type="nucleotide sequence ID" value="NZ_JBHSBL010000043.1"/>
</dbReference>
<protein>
    <submittedName>
        <fullName evidence="2">Uncharacterized protein</fullName>
    </submittedName>
</protein>
<reference evidence="3" key="1">
    <citation type="journal article" date="2019" name="Int. J. Syst. Evol. Microbiol.">
        <title>The Global Catalogue of Microorganisms (GCM) 10K type strain sequencing project: providing services to taxonomists for standard genome sequencing and annotation.</title>
        <authorList>
            <consortium name="The Broad Institute Genomics Platform"/>
            <consortium name="The Broad Institute Genome Sequencing Center for Infectious Disease"/>
            <person name="Wu L."/>
            <person name="Ma J."/>
        </authorList>
    </citation>
    <scope>NUCLEOTIDE SEQUENCE [LARGE SCALE GENOMIC DNA]</scope>
    <source>
        <strain evidence="3">TBRC 5832</strain>
    </source>
</reference>
<evidence type="ECO:0000313" key="2">
    <source>
        <dbReference type="EMBL" id="MFC4072779.1"/>
    </source>
</evidence>